<dbReference type="Proteomes" id="UP001632038">
    <property type="component" value="Unassembled WGS sequence"/>
</dbReference>
<accession>A0ABD3CUR5</accession>
<comment type="caution">
    <text evidence="1">The sequence shown here is derived from an EMBL/GenBank/DDBJ whole genome shotgun (WGS) entry which is preliminary data.</text>
</comment>
<organism evidence="1 2">
    <name type="scientific">Castilleja foliolosa</name>
    <dbReference type="NCBI Taxonomy" id="1961234"/>
    <lineage>
        <taxon>Eukaryota</taxon>
        <taxon>Viridiplantae</taxon>
        <taxon>Streptophyta</taxon>
        <taxon>Embryophyta</taxon>
        <taxon>Tracheophyta</taxon>
        <taxon>Spermatophyta</taxon>
        <taxon>Magnoliopsida</taxon>
        <taxon>eudicotyledons</taxon>
        <taxon>Gunneridae</taxon>
        <taxon>Pentapetalae</taxon>
        <taxon>asterids</taxon>
        <taxon>lamiids</taxon>
        <taxon>Lamiales</taxon>
        <taxon>Orobanchaceae</taxon>
        <taxon>Pedicularideae</taxon>
        <taxon>Castillejinae</taxon>
        <taxon>Castilleja</taxon>
    </lineage>
</organism>
<dbReference type="EMBL" id="JAVIJP010000030">
    <property type="protein sequence ID" value="KAL3633284.1"/>
    <property type="molecule type" value="Genomic_DNA"/>
</dbReference>
<dbReference type="PANTHER" id="PTHR31808">
    <property type="entry name" value="EXPRESSED PROTEIN"/>
    <property type="match status" value="1"/>
</dbReference>
<sequence length="123" mass="13504">MDCCCFFSEPRFSSSLSAGAISRPITFGLRFERRPSIVAASAGRTSRSQFGGFSAPLEPRTPAGRFLSGLLLDDREGFQVAARKELERLAAERDEAAARMQLSLGSDEACLHRTLLEIGMRVY</sequence>
<gene>
    <name evidence="1" type="ORF">CASFOL_022811</name>
</gene>
<dbReference type="InterPro" id="IPR038925">
    <property type="entry name" value="At3g17800-like"/>
</dbReference>
<protein>
    <submittedName>
        <fullName evidence="1">Uncharacterized protein</fullName>
    </submittedName>
</protein>
<evidence type="ECO:0000313" key="1">
    <source>
        <dbReference type="EMBL" id="KAL3633284.1"/>
    </source>
</evidence>
<name>A0ABD3CUR5_9LAMI</name>
<dbReference type="PANTHER" id="PTHR31808:SF9">
    <property type="entry name" value="F21O3.2 PROTEIN"/>
    <property type="match status" value="1"/>
</dbReference>
<evidence type="ECO:0000313" key="2">
    <source>
        <dbReference type="Proteomes" id="UP001632038"/>
    </source>
</evidence>
<proteinExistence type="predicted"/>
<keyword evidence="2" id="KW-1185">Reference proteome</keyword>
<reference evidence="2" key="1">
    <citation type="journal article" date="2024" name="IScience">
        <title>Strigolactones Initiate the Formation of Haustorium-like Structures in Castilleja.</title>
        <authorList>
            <person name="Buerger M."/>
            <person name="Peterson D."/>
            <person name="Chory J."/>
        </authorList>
    </citation>
    <scope>NUCLEOTIDE SEQUENCE [LARGE SCALE GENOMIC DNA]</scope>
</reference>
<dbReference type="AlphaFoldDB" id="A0ABD3CUR5"/>